<name>A0ABQ4ZS78_9ASTR</name>
<reference evidence="1" key="2">
    <citation type="submission" date="2022-01" db="EMBL/GenBank/DDBJ databases">
        <authorList>
            <person name="Yamashiro T."/>
            <person name="Shiraishi A."/>
            <person name="Satake H."/>
            <person name="Nakayama K."/>
        </authorList>
    </citation>
    <scope>NUCLEOTIDE SEQUENCE</scope>
</reference>
<comment type="caution">
    <text evidence="1">The sequence shown here is derived from an EMBL/GenBank/DDBJ whole genome shotgun (WGS) entry which is preliminary data.</text>
</comment>
<keyword evidence="2" id="KW-1185">Reference proteome</keyword>
<gene>
    <name evidence="1" type="ORF">Tco_0774638</name>
</gene>
<dbReference type="Proteomes" id="UP001151760">
    <property type="component" value="Unassembled WGS sequence"/>
</dbReference>
<proteinExistence type="predicted"/>
<evidence type="ECO:0000313" key="1">
    <source>
        <dbReference type="EMBL" id="GJS92002.1"/>
    </source>
</evidence>
<sequence>MSAKEARNTIEELVQYEEKEWDDPVFPNRGSLNFGNSNMEQLLVKMKYQVDSLMKDAISLMGKSENLCGIMSNEVGYISPEPPHQEAFEGLVMNFILDKEEKVRRLEECMRIVKDDLMQLSLEVVEKLKEEIRTKEHNHNQFQKIQKITKYPETENSNSRKRNNEKEDKYWQETVINWSLFVDNGLERGFFESIHIDPFFGPQWANLFRINEPVYYELDSVTRWRHILYSNNSRSRQMWRRRRLRKMLGVYRDIPVHESRGLAGSSRGMDGPLGRWGQLVTWMTKHDQRSDWMYDHIVCQMQYLSTRDHLEPHLQIDPFSGREIDYPPFGYTEPLPHGYDYCNDTSPDGSS</sequence>
<evidence type="ECO:0000313" key="2">
    <source>
        <dbReference type="Proteomes" id="UP001151760"/>
    </source>
</evidence>
<organism evidence="1 2">
    <name type="scientific">Tanacetum coccineum</name>
    <dbReference type="NCBI Taxonomy" id="301880"/>
    <lineage>
        <taxon>Eukaryota</taxon>
        <taxon>Viridiplantae</taxon>
        <taxon>Streptophyta</taxon>
        <taxon>Embryophyta</taxon>
        <taxon>Tracheophyta</taxon>
        <taxon>Spermatophyta</taxon>
        <taxon>Magnoliopsida</taxon>
        <taxon>eudicotyledons</taxon>
        <taxon>Gunneridae</taxon>
        <taxon>Pentapetalae</taxon>
        <taxon>asterids</taxon>
        <taxon>campanulids</taxon>
        <taxon>Asterales</taxon>
        <taxon>Asteraceae</taxon>
        <taxon>Asteroideae</taxon>
        <taxon>Anthemideae</taxon>
        <taxon>Anthemidinae</taxon>
        <taxon>Tanacetum</taxon>
    </lineage>
</organism>
<reference evidence="1" key="1">
    <citation type="journal article" date="2022" name="Int. J. Mol. Sci.">
        <title>Draft Genome of Tanacetum Coccineum: Genomic Comparison of Closely Related Tanacetum-Family Plants.</title>
        <authorList>
            <person name="Yamashiro T."/>
            <person name="Shiraishi A."/>
            <person name="Nakayama K."/>
            <person name="Satake H."/>
        </authorList>
    </citation>
    <scope>NUCLEOTIDE SEQUENCE</scope>
</reference>
<accession>A0ABQ4ZS78</accession>
<protein>
    <submittedName>
        <fullName evidence="1">Uncharacterized protein</fullName>
    </submittedName>
</protein>
<dbReference type="EMBL" id="BQNB010011549">
    <property type="protein sequence ID" value="GJS92002.1"/>
    <property type="molecule type" value="Genomic_DNA"/>
</dbReference>